<name>D4ZDH0_SHEVD</name>
<dbReference type="InterPro" id="IPR021812">
    <property type="entry name" value="DUF3391"/>
</dbReference>
<dbReference type="STRING" id="637905.SVI_0121"/>
<dbReference type="Proteomes" id="UP000002350">
    <property type="component" value="Chromosome"/>
</dbReference>
<dbReference type="Pfam" id="PF13487">
    <property type="entry name" value="HD_5"/>
    <property type="match status" value="1"/>
</dbReference>
<dbReference type="InterPro" id="IPR003607">
    <property type="entry name" value="HD/PDEase_dom"/>
</dbReference>
<evidence type="ECO:0000313" key="2">
    <source>
        <dbReference type="EMBL" id="BAJ00092.1"/>
    </source>
</evidence>
<dbReference type="GO" id="GO:0008081">
    <property type="term" value="F:phosphoric diester hydrolase activity"/>
    <property type="evidence" value="ECO:0007669"/>
    <property type="project" value="UniProtKB-ARBA"/>
</dbReference>
<organism evidence="2 3">
    <name type="scientific">Shewanella violacea (strain JCM 10179 / CIP 106290 / LMG 19151 / DSS12)</name>
    <dbReference type="NCBI Taxonomy" id="637905"/>
    <lineage>
        <taxon>Bacteria</taxon>
        <taxon>Pseudomonadati</taxon>
        <taxon>Pseudomonadota</taxon>
        <taxon>Gammaproteobacteria</taxon>
        <taxon>Alteromonadales</taxon>
        <taxon>Shewanellaceae</taxon>
        <taxon>Shewanella</taxon>
    </lineage>
</organism>
<sequence length="388" mass="43316">MNSKTLVKYPVSKLAIGMFVSAIDQQGQVAIANAGQIRSQNAIIKLKKNGINYVWIDIERSADSCGLKRAISPKPIVKKIKPSRDKSQLVAKKLLLEAKDLVQKVLSEVFEGKAIEVAPFEVLADNMIESVMLDDDALKCVSALRTKDAYLLEHSINVAFLLVTFGKYLKLDKDILRQMAVGGILHDIGKIKVDNKVLHKPGKLTPQEFEHIKLHQVFAIEIMAETKGLSDLSKDICLMHHEKLDGNGYPRGLKGDEIPLHGRMSCIVDIFDALTATRCYKEAMSPAAAFKILLSLTPFHLDDKLVYEFIRCVGVYPVGSLVELSDGRIGIVWEAKDRDALHPILKCFYSIKHKRYTNVTMVDLLKSDLHIERGVSPRALDVDPAPFY</sequence>
<dbReference type="HOGENOM" id="CLU_000445_92_1_6"/>
<dbReference type="SUPFAM" id="SSF109604">
    <property type="entry name" value="HD-domain/PDEase-like"/>
    <property type="match status" value="1"/>
</dbReference>
<dbReference type="OrthoDB" id="9764808at2"/>
<dbReference type="RefSeq" id="WP_013049407.1">
    <property type="nucleotide sequence ID" value="NC_014012.1"/>
</dbReference>
<dbReference type="CDD" id="cd00077">
    <property type="entry name" value="HDc"/>
    <property type="match status" value="1"/>
</dbReference>
<dbReference type="InterPro" id="IPR037522">
    <property type="entry name" value="HD_GYP_dom"/>
</dbReference>
<dbReference type="Gene3D" id="1.10.3210.10">
    <property type="entry name" value="Hypothetical protein af1432"/>
    <property type="match status" value="1"/>
</dbReference>
<evidence type="ECO:0000313" key="3">
    <source>
        <dbReference type="Proteomes" id="UP000002350"/>
    </source>
</evidence>
<dbReference type="Pfam" id="PF11871">
    <property type="entry name" value="DUF3391"/>
    <property type="match status" value="1"/>
</dbReference>
<dbReference type="EMBL" id="AP011177">
    <property type="protein sequence ID" value="BAJ00092.1"/>
    <property type="molecule type" value="Genomic_DNA"/>
</dbReference>
<dbReference type="PANTHER" id="PTHR43155:SF2">
    <property type="entry name" value="CYCLIC DI-GMP PHOSPHODIESTERASE PA4108"/>
    <property type="match status" value="1"/>
</dbReference>
<feature type="domain" description="HD-GYP" evidence="1">
    <location>
        <begin position="129"/>
        <end position="325"/>
    </location>
</feature>
<gene>
    <name evidence="2" type="ordered locus">SVI_0121</name>
</gene>
<dbReference type="SMART" id="SM00471">
    <property type="entry name" value="HDc"/>
    <property type="match status" value="1"/>
</dbReference>
<accession>D4ZDH0</accession>
<dbReference type="eggNOG" id="COG2206">
    <property type="taxonomic scope" value="Bacteria"/>
</dbReference>
<keyword evidence="3" id="KW-1185">Reference proteome</keyword>
<protein>
    <submittedName>
        <fullName evidence="2">HD domain protein</fullName>
    </submittedName>
</protein>
<dbReference type="AlphaFoldDB" id="D4ZDH0"/>
<dbReference type="KEGG" id="svo:SVI_0121"/>
<reference evidence="3" key="1">
    <citation type="journal article" date="2010" name="Mol. Biosyst.">
        <title>Complete genome sequence and comparative analysis of Shewanella violacea, a psychrophilic and piezophilic bacterium from deep sea floor sediments.</title>
        <authorList>
            <person name="Aono E."/>
            <person name="Baba T."/>
            <person name="Ara T."/>
            <person name="Nishi T."/>
            <person name="Nakamichi T."/>
            <person name="Inamoto E."/>
            <person name="Toyonaga H."/>
            <person name="Hasegawa M."/>
            <person name="Takai Y."/>
            <person name="Okumura Y."/>
            <person name="Baba M."/>
            <person name="Tomita M."/>
            <person name="Kato C."/>
            <person name="Oshima T."/>
            <person name="Nakasone K."/>
            <person name="Mori H."/>
        </authorList>
    </citation>
    <scope>NUCLEOTIDE SEQUENCE [LARGE SCALE GENOMIC DNA]</scope>
    <source>
        <strain evidence="3">JCM 10179 / CIP 106290 / LMG 19151 / DSS12</strain>
    </source>
</reference>
<proteinExistence type="predicted"/>
<evidence type="ECO:0000259" key="1">
    <source>
        <dbReference type="PROSITE" id="PS51832"/>
    </source>
</evidence>
<dbReference type="PROSITE" id="PS51832">
    <property type="entry name" value="HD_GYP"/>
    <property type="match status" value="1"/>
</dbReference>
<dbReference type="PANTHER" id="PTHR43155">
    <property type="entry name" value="CYCLIC DI-GMP PHOSPHODIESTERASE PA4108-RELATED"/>
    <property type="match status" value="1"/>
</dbReference>